<dbReference type="Gene3D" id="3.20.20.30">
    <property type="entry name" value="Luciferase-like domain"/>
    <property type="match status" value="1"/>
</dbReference>
<dbReference type="InterPro" id="IPR036661">
    <property type="entry name" value="Luciferase-like_sf"/>
</dbReference>
<evidence type="ECO:0000313" key="3">
    <source>
        <dbReference type="Proteomes" id="UP001626628"/>
    </source>
</evidence>
<name>A0ABZ2QQX9_9ACTN</name>
<organism evidence="2 3">
    <name type="scientific">Streptomyces sirii</name>
    <dbReference type="NCBI Taxonomy" id="3127701"/>
    <lineage>
        <taxon>Bacteria</taxon>
        <taxon>Bacillati</taxon>
        <taxon>Actinomycetota</taxon>
        <taxon>Actinomycetes</taxon>
        <taxon>Kitasatosporales</taxon>
        <taxon>Streptomycetaceae</taxon>
        <taxon>Streptomyces</taxon>
    </lineage>
</organism>
<feature type="domain" description="Luciferase-like" evidence="1">
    <location>
        <begin position="37"/>
        <end position="279"/>
    </location>
</feature>
<proteinExistence type="predicted"/>
<gene>
    <name evidence="2" type="ORF">WAB15_21860</name>
</gene>
<sequence>MTVHVVHDLDPDLDDLDRDLNLGRIGIWSLAFTHGERGEARDAAAELEELGYGSLWLGGNPGGNPRGDLVTTTELLAATDRTVVAPACVSIWHQPASELAAAYHAVPDHQRARLLLGLGVSHSRVEQRYHRPYTVLGGYLDALDDSTQPLPKARRFLGAHGPKMTGLAATRTAGVHPHLTVADHTARTRKLLGDGPLLAPAVSVIPDPSPSTARATARAALAPYLAQPNYANSWLRSGFTRDDLAAHGSDRLIDAVFAWGTPERIADRIAERFAAGADHVAVQVVTDGGRPYAFPRTAWRTLAELLLNVS</sequence>
<dbReference type="Proteomes" id="UP001626628">
    <property type="component" value="Chromosome"/>
</dbReference>
<evidence type="ECO:0000313" key="2">
    <source>
        <dbReference type="EMBL" id="WXK78430.1"/>
    </source>
</evidence>
<dbReference type="Pfam" id="PF00296">
    <property type="entry name" value="Bac_luciferase"/>
    <property type="match status" value="1"/>
</dbReference>
<dbReference type="InterPro" id="IPR019922">
    <property type="entry name" value="Lucif-like_OxRdatse_MSMEG_4141"/>
</dbReference>
<accession>A0ABZ2QQX9</accession>
<dbReference type="InterPro" id="IPR011251">
    <property type="entry name" value="Luciferase-like_dom"/>
</dbReference>
<keyword evidence="3" id="KW-1185">Reference proteome</keyword>
<dbReference type="EMBL" id="CP147982">
    <property type="protein sequence ID" value="WXK78430.1"/>
    <property type="molecule type" value="Genomic_DNA"/>
</dbReference>
<protein>
    <submittedName>
        <fullName evidence="2">TIGR03620 family F420-dependent LLM class oxidoreductase</fullName>
    </submittedName>
</protein>
<dbReference type="RefSeq" id="WP_407287269.1">
    <property type="nucleotide sequence ID" value="NZ_CP147982.1"/>
</dbReference>
<reference evidence="2 3" key="1">
    <citation type="submission" date="2024-03" db="EMBL/GenBank/DDBJ databases">
        <title>The complete genome of Streptomyces sirii sp.nov.</title>
        <authorList>
            <person name="Zakalyukina Y.V."/>
            <person name="Belik A.R."/>
            <person name="Biryukov M.V."/>
            <person name="Baturina O.A."/>
            <person name="Kabilov M.R."/>
        </authorList>
    </citation>
    <scope>NUCLEOTIDE SEQUENCE [LARGE SCALE GENOMIC DNA]</scope>
    <source>
        <strain evidence="2 3">BP-8</strain>
    </source>
</reference>
<dbReference type="SUPFAM" id="SSF51679">
    <property type="entry name" value="Bacterial luciferase-like"/>
    <property type="match status" value="1"/>
</dbReference>
<evidence type="ECO:0000259" key="1">
    <source>
        <dbReference type="Pfam" id="PF00296"/>
    </source>
</evidence>
<dbReference type="NCBIfam" id="TIGR03620">
    <property type="entry name" value="F420_MSMEG_4141"/>
    <property type="match status" value="1"/>
</dbReference>